<gene>
    <name evidence="2" type="ORF">J2I47_26080</name>
</gene>
<dbReference type="PANTHER" id="PTHR44103">
    <property type="entry name" value="PROPROTEIN CONVERTASE P"/>
    <property type="match status" value="1"/>
</dbReference>
<dbReference type="InterPro" id="IPR026444">
    <property type="entry name" value="Secre_tail"/>
</dbReference>
<protein>
    <submittedName>
        <fullName evidence="2">T9SS type A sorting domain-containing protein</fullName>
    </submittedName>
</protein>
<dbReference type="Gene3D" id="2.130.10.130">
    <property type="entry name" value="Integrin alpha, N-terminal"/>
    <property type="match status" value="3"/>
</dbReference>
<organism evidence="2 3">
    <name type="scientific">Fibrella rubiginis</name>
    <dbReference type="NCBI Taxonomy" id="2817060"/>
    <lineage>
        <taxon>Bacteria</taxon>
        <taxon>Pseudomonadati</taxon>
        <taxon>Bacteroidota</taxon>
        <taxon>Cytophagia</taxon>
        <taxon>Cytophagales</taxon>
        <taxon>Spirosomataceae</taxon>
        <taxon>Fibrella</taxon>
    </lineage>
</organism>
<dbReference type="PANTHER" id="PTHR44103:SF1">
    <property type="entry name" value="PROPROTEIN CONVERTASE P"/>
    <property type="match status" value="1"/>
</dbReference>
<comment type="caution">
    <text evidence="2">The sequence shown here is derived from an EMBL/GenBank/DDBJ whole genome shotgun (WGS) entry which is preliminary data.</text>
</comment>
<dbReference type="SUPFAM" id="SSF69318">
    <property type="entry name" value="Integrin alpha N-terminal domain"/>
    <property type="match status" value="2"/>
</dbReference>
<dbReference type="NCBIfam" id="TIGR04183">
    <property type="entry name" value="Por_Secre_tail"/>
    <property type="match status" value="1"/>
</dbReference>
<dbReference type="InterPro" id="IPR013517">
    <property type="entry name" value="FG-GAP"/>
</dbReference>
<keyword evidence="1" id="KW-0732">Signal</keyword>
<dbReference type="InterPro" id="IPR028994">
    <property type="entry name" value="Integrin_alpha_N"/>
</dbReference>
<dbReference type="Proteomes" id="UP000664034">
    <property type="component" value="Unassembled WGS sequence"/>
</dbReference>
<evidence type="ECO:0000256" key="1">
    <source>
        <dbReference type="ARBA" id="ARBA00022729"/>
    </source>
</evidence>
<sequence>MLNAWAGGLNAAQFATMNLNADAQPDLVVFDRTNNKISTFLSTTNATGGSIWQYAPQYEGSFPKVGNWLILSDYDGDGRKDLFSSAPAGIQVWRNTSTGGTVSWQSVVNPLYHEGFNGQTNLYLSPTDVPAILDYDGDGDVDIIAFDYAGGNTAVYYQNLSKQRQNTVAVPGLDFKRQGNCWGNFEKEFCNDFRFGISCDAGGRVGIPNARPEHSGNALALFDVNGDGSKDIVFGYVSCNNLAAIYNTGPNSEKANFTRFDADFPKVNPVKFPVFPAAYFEDVDGDGLIDLLATPNVSSNEGYLFDFKASTLFYKNKGTATKPNFTYVQNDFLQADMIDVGENAAPAFADLDGDGDLDMLVGQAGSPGTNGYRARLWRFDNTGTAAKPSFTLTNTDFLGLSKSDSLTNLRPYFVDLDGNKLPDLVISATSPTGNLLRWVPNMGLVDLVNPFTWQAAQRITLPVNASPAEALAFGDVDADGKPDMLVGGNAGNVSYLRNTTPGGTSPTVTFALQTTALAGIGLDLSNRNPALVFADMNADGKPELLTISRPGTVNLYRLADKPEQPGTRLDSLTGLGFPGLNVLTAAADLTGDGLPDLMIGTQAGGLRFVRNTSEKPLILATETFFKPWAYPNPTDRFVTIMPPHAGSLDVLSTDGRRVLAGQLVVKQAECRLDLGNLPGGVYLLRLTAPGEPTKVSRVVLGR</sequence>
<dbReference type="Pfam" id="PF13517">
    <property type="entry name" value="FG-GAP_3"/>
    <property type="match status" value="3"/>
</dbReference>
<evidence type="ECO:0000313" key="2">
    <source>
        <dbReference type="EMBL" id="MBO0940041.1"/>
    </source>
</evidence>
<reference evidence="2" key="1">
    <citation type="submission" date="2021-03" db="EMBL/GenBank/DDBJ databases">
        <title>Fibrella sp. HMF5335 genome sequencing and assembly.</title>
        <authorList>
            <person name="Kang H."/>
            <person name="Kim H."/>
            <person name="Bae S."/>
            <person name="Joh K."/>
        </authorList>
    </citation>
    <scope>NUCLEOTIDE SEQUENCE</scope>
    <source>
        <strain evidence="2">HMF5335</strain>
    </source>
</reference>
<dbReference type="AlphaFoldDB" id="A0A939GNG6"/>
<evidence type="ECO:0000313" key="3">
    <source>
        <dbReference type="Proteomes" id="UP000664034"/>
    </source>
</evidence>
<dbReference type="EMBL" id="JAFMYV010000022">
    <property type="protein sequence ID" value="MBO0940041.1"/>
    <property type="molecule type" value="Genomic_DNA"/>
</dbReference>
<name>A0A939GNG6_9BACT</name>
<accession>A0A939GNG6</accession>
<proteinExistence type="predicted"/>
<keyword evidence="3" id="KW-1185">Reference proteome</keyword>